<evidence type="ECO:0000256" key="12">
    <source>
        <dbReference type="ARBA" id="ARBA00037310"/>
    </source>
</evidence>
<dbReference type="PANTHER" id="PTHR36570">
    <property type="entry name" value="DISULFIDE BOND FORMATION PROTEIN B"/>
    <property type="match status" value="1"/>
</dbReference>
<evidence type="ECO:0000256" key="16">
    <source>
        <dbReference type="SAM" id="Phobius"/>
    </source>
</evidence>
<comment type="function">
    <text evidence="12">Required for disulfide bond formation in some proteins. Part of a redox system composed of DsbI and DsbL that mediates formation of an essential disulfide bond in AssT.</text>
</comment>
<evidence type="ECO:0000256" key="10">
    <source>
        <dbReference type="ARBA" id="ARBA00023157"/>
    </source>
</evidence>
<reference evidence="17 18" key="1">
    <citation type="submission" date="2019-12" db="EMBL/GenBank/DDBJ databases">
        <title>Strain KN286 was isolated from seawater, which was collected from Caroline Seamount in the tropical western Pacific.</title>
        <authorList>
            <person name="Wang Q."/>
        </authorList>
    </citation>
    <scope>NUCLEOTIDE SEQUENCE [LARGE SCALE GENOMIC DNA]</scope>
    <source>
        <strain evidence="17 18">KN286</strain>
    </source>
</reference>
<keyword evidence="2" id="KW-0813">Transport</keyword>
<feature type="transmembrane region" description="Helical" evidence="16">
    <location>
        <begin position="64"/>
        <end position="84"/>
    </location>
</feature>
<keyword evidence="8" id="KW-0560">Oxidoreductase</keyword>
<dbReference type="InterPro" id="IPR050183">
    <property type="entry name" value="DsbB"/>
</dbReference>
<keyword evidence="10" id="KW-1015">Disulfide bond</keyword>
<evidence type="ECO:0000256" key="14">
    <source>
        <dbReference type="ARBA" id="ARBA00038526"/>
    </source>
</evidence>
<dbReference type="EMBL" id="WUWG01000003">
    <property type="protein sequence ID" value="MXU65928.1"/>
    <property type="molecule type" value="Genomic_DNA"/>
</dbReference>
<evidence type="ECO:0000313" key="17">
    <source>
        <dbReference type="EMBL" id="MXU65928.1"/>
    </source>
</evidence>
<evidence type="ECO:0000256" key="15">
    <source>
        <dbReference type="ARBA" id="ARBA00039389"/>
    </source>
</evidence>
<evidence type="ECO:0000256" key="11">
    <source>
        <dbReference type="ARBA" id="ARBA00023284"/>
    </source>
</evidence>
<evidence type="ECO:0000256" key="7">
    <source>
        <dbReference type="ARBA" id="ARBA00022989"/>
    </source>
</evidence>
<keyword evidence="11" id="KW-0676">Redox-active center</keyword>
<protein>
    <recommendedName>
        <fullName evidence="15">Putative protein-disulfide oxidoreductase DsbI</fullName>
    </recommendedName>
</protein>
<comment type="subcellular location">
    <subcellularLocation>
        <location evidence="1">Cell inner membrane</location>
        <topology evidence="1">Multi-pass membrane protein</topology>
    </subcellularLocation>
</comment>
<dbReference type="RefSeq" id="WP_160854846.1">
    <property type="nucleotide sequence ID" value="NZ_WUWG01000003.1"/>
</dbReference>
<dbReference type="Proteomes" id="UP000436016">
    <property type="component" value="Unassembled WGS sequence"/>
</dbReference>
<evidence type="ECO:0000256" key="3">
    <source>
        <dbReference type="ARBA" id="ARBA00022475"/>
    </source>
</evidence>
<proteinExistence type="inferred from homology"/>
<evidence type="ECO:0000256" key="2">
    <source>
        <dbReference type="ARBA" id="ARBA00022448"/>
    </source>
</evidence>
<evidence type="ECO:0000256" key="6">
    <source>
        <dbReference type="ARBA" id="ARBA00022982"/>
    </source>
</evidence>
<evidence type="ECO:0000313" key="18">
    <source>
        <dbReference type="Proteomes" id="UP000436016"/>
    </source>
</evidence>
<dbReference type="AlphaFoldDB" id="A0A6B0TWQ4"/>
<keyword evidence="5 16" id="KW-0812">Transmembrane</keyword>
<dbReference type="SUPFAM" id="SSF158442">
    <property type="entry name" value="DsbB-like"/>
    <property type="match status" value="1"/>
</dbReference>
<gene>
    <name evidence="17" type="ORF">GSH16_10740</name>
</gene>
<dbReference type="PANTHER" id="PTHR36570:SF1">
    <property type="entry name" value="PROTEIN-DISULFIDE OXIDOREDUCTASE DSBI"/>
    <property type="match status" value="1"/>
</dbReference>
<keyword evidence="4" id="KW-0997">Cell inner membrane</keyword>
<dbReference type="GO" id="GO:0006457">
    <property type="term" value="P:protein folding"/>
    <property type="evidence" value="ECO:0007669"/>
    <property type="project" value="InterPro"/>
</dbReference>
<keyword evidence="9 16" id="KW-0472">Membrane</keyword>
<keyword evidence="7 16" id="KW-1133">Transmembrane helix</keyword>
<dbReference type="PIRSF" id="PIRSF033913">
    <property type="entry name" value="S-S_format_DsbB"/>
    <property type="match status" value="1"/>
</dbReference>
<dbReference type="InterPro" id="IPR003752">
    <property type="entry name" value="DiS_bond_form_DsbB/BdbC"/>
</dbReference>
<dbReference type="InterPro" id="IPR023380">
    <property type="entry name" value="DsbB-like_sf"/>
</dbReference>
<accession>A0A6B0TWQ4</accession>
<keyword evidence="6" id="KW-0249">Electron transport</keyword>
<keyword evidence="18" id="KW-1185">Reference proteome</keyword>
<evidence type="ECO:0000256" key="1">
    <source>
        <dbReference type="ARBA" id="ARBA00004429"/>
    </source>
</evidence>
<feature type="transmembrane region" description="Helical" evidence="16">
    <location>
        <begin position="39"/>
        <end position="57"/>
    </location>
</feature>
<dbReference type="GO" id="GO:0005886">
    <property type="term" value="C:plasma membrane"/>
    <property type="evidence" value="ECO:0007669"/>
    <property type="project" value="UniProtKB-SubCell"/>
</dbReference>
<dbReference type="GO" id="GO:0015035">
    <property type="term" value="F:protein-disulfide reductase activity"/>
    <property type="evidence" value="ECO:0007669"/>
    <property type="project" value="InterPro"/>
</dbReference>
<evidence type="ECO:0000256" key="8">
    <source>
        <dbReference type="ARBA" id="ARBA00023002"/>
    </source>
</evidence>
<feature type="transmembrane region" description="Helical" evidence="16">
    <location>
        <begin position="123"/>
        <end position="148"/>
    </location>
</feature>
<evidence type="ECO:0000256" key="4">
    <source>
        <dbReference type="ARBA" id="ARBA00022519"/>
    </source>
</evidence>
<evidence type="ECO:0000256" key="13">
    <source>
        <dbReference type="ARBA" id="ARBA00038060"/>
    </source>
</evidence>
<keyword evidence="3" id="KW-1003">Cell membrane</keyword>
<evidence type="ECO:0000256" key="5">
    <source>
        <dbReference type="ARBA" id="ARBA00022692"/>
    </source>
</evidence>
<organism evidence="17 18">
    <name type="scientific">Oceanomicrobium pacificus</name>
    <dbReference type="NCBI Taxonomy" id="2692916"/>
    <lineage>
        <taxon>Bacteria</taxon>
        <taxon>Pseudomonadati</taxon>
        <taxon>Pseudomonadota</taxon>
        <taxon>Alphaproteobacteria</taxon>
        <taxon>Rhodobacterales</taxon>
        <taxon>Paracoccaceae</taxon>
        <taxon>Oceanomicrobium</taxon>
    </lineage>
</organism>
<comment type="similarity">
    <text evidence="13">Belongs to the DsbB family. DsbI subfamily.</text>
</comment>
<dbReference type="InterPro" id="IPR024199">
    <property type="entry name" value="Uncharacterised_DsbB"/>
</dbReference>
<dbReference type="Gene3D" id="1.20.1550.10">
    <property type="entry name" value="DsbB-like"/>
    <property type="match status" value="1"/>
</dbReference>
<dbReference type="Pfam" id="PF02600">
    <property type="entry name" value="DsbB"/>
    <property type="match status" value="1"/>
</dbReference>
<comment type="caution">
    <text evidence="17">The sequence shown here is derived from an EMBL/GenBank/DDBJ whole genome shotgun (WGS) entry which is preliminary data.</text>
</comment>
<sequence length="158" mass="16873">MTLTPRNLALVALAGSAALLVGALGFQYLGGMAPCKMCIWQRWPHGIAILIGLMAIWQPRPHWFALGALVLFIGGAIGVFHAGVEWGFWEGPSTCTSGSISGLSTDALFDQIMAAPVVRCDEIPWAFLGLSMAGWNAVFSFLLAGIWWRGYASSSASQ</sequence>
<name>A0A6B0TWQ4_9RHOB</name>
<comment type="subunit">
    <text evidence="14">Interacts with DsbL.</text>
</comment>
<evidence type="ECO:0000256" key="9">
    <source>
        <dbReference type="ARBA" id="ARBA00023136"/>
    </source>
</evidence>